<dbReference type="PANTHER" id="PTHR40763:SF4">
    <property type="entry name" value="DUF1707 DOMAIN-CONTAINING PROTEIN"/>
    <property type="match status" value="1"/>
</dbReference>
<dbReference type="InterPro" id="IPR012551">
    <property type="entry name" value="DUF1707_SHOCT-like"/>
</dbReference>
<keyword evidence="1" id="KW-1133">Transmembrane helix</keyword>
<sequence length="172" mass="17709">MAHYGGLQPWGNGPVSGMRASHADRERAVDVLKAAFAEGRLGQPEYEQRVGAAYNARTYGELSGLVADLPQGPVPMTMPAAGLQGVPAVPPTFLPVPPRPTNGLAAASLVCGIAGTILGVPAIPAIVLGHRARVQIRATREGGEGMATTGLVLGWLVVSFWALIILLGMGLA</sequence>
<gene>
    <name evidence="4" type="ORF">P2L57_28425</name>
</gene>
<feature type="transmembrane region" description="Helical" evidence="1">
    <location>
        <begin position="150"/>
        <end position="171"/>
    </location>
</feature>
<dbReference type="PANTHER" id="PTHR40763">
    <property type="entry name" value="MEMBRANE PROTEIN-RELATED"/>
    <property type="match status" value="1"/>
</dbReference>
<name>A0ABT5Z6P1_9ACTN</name>
<dbReference type="EMBL" id="JARHTQ010000023">
    <property type="protein sequence ID" value="MDF2259497.1"/>
    <property type="molecule type" value="Genomic_DNA"/>
</dbReference>
<dbReference type="Pfam" id="PF13828">
    <property type="entry name" value="DUF4190"/>
    <property type="match status" value="1"/>
</dbReference>
<proteinExistence type="predicted"/>
<keyword evidence="1" id="KW-0472">Membrane</keyword>
<protein>
    <submittedName>
        <fullName evidence="4">DUF1707 and DUF4190 domain-containing protein</fullName>
    </submittedName>
</protein>
<evidence type="ECO:0000259" key="3">
    <source>
        <dbReference type="Pfam" id="PF13828"/>
    </source>
</evidence>
<dbReference type="InterPro" id="IPR025241">
    <property type="entry name" value="DUF4190"/>
</dbReference>
<keyword evidence="5" id="KW-1185">Reference proteome</keyword>
<comment type="caution">
    <text evidence="4">The sequence shown here is derived from an EMBL/GenBank/DDBJ whole genome shotgun (WGS) entry which is preliminary data.</text>
</comment>
<keyword evidence="1" id="KW-0812">Transmembrane</keyword>
<feature type="transmembrane region" description="Helical" evidence="1">
    <location>
        <begin position="104"/>
        <end position="129"/>
    </location>
</feature>
<dbReference type="Pfam" id="PF08044">
    <property type="entry name" value="DUF1707"/>
    <property type="match status" value="1"/>
</dbReference>
<feature type="domain" description="DUF4190" evidence="3">
    <location>
        <begin position="104"/>
        <end position="163"/>
    </location>
</feature>
<evidence type="ECO:0000259" key="2">
    <source>
        <dbReference type="Pfam" id="PF08044"/>
    </source>
</evidence>
<evidence type="ECO:0000256" key="1">
    <source>
        <dbReference type="SAM" id="Phobius"/>
    </source>
</evidence>
<evidence type="ECO:0000313" key="4">
    <source>
        <dbReference type="EMBL" id="MDF2259497.1"/>
    </source>
</evidence>
<organism evidence="4 5">
    <name type="scientific">Streptantibioticus ferralitis</name>
    <dbReference type="NCBI Taxonomy" id="236510"/>
    <lineage>
        <taxon>Bacteria</taxon>
        <taxon>Bacillati</taxon>
        <taxon>Actinomycetota</taxon>
        <taxon>Actinomycetes</taxon>
        <taxon>Kitasatosporales</taxon>
        <taxon>Streptomycetaceae</taxon>
        <taxon>Streptantibioticus</taxon>
    </lineage>
</organism>
<evidence type="ECO:0000313" key="5">
    <source>
        <dbReference type="Proteomes" id="UP001220022"/>
    </source>
</evidence>
<reference evidence="4 5" key="1">
    <citation type="submission" date="2023-03" db="EMBL/GenBank/DDBJ databases">
        <title>Draft genome sequence of type strain Streptomyces ferralitis JCM 14344.</title>
        <authorList>
            <person name="Klaysubun C."/>
            <person name="Duangmal K."/>
        </authorList>
    </citation>
    <scope>NUCLEOTIDE SEQUENCE [LARGE SCALE GENOMIC DNA]</scope>
    <source>
        <strain evidence="4 5">JCM 14344</strain>
    </source>
</reference>
<dbReference type="RefSeq" id="WP_275819165.1">
    <property type="nucleotide sequence ID" value="NZ_BAAANM010000002.1"/>
</dbReference>
<dbReference type="Proteomes" id="UP001220022">
    <property type="component" value="Unassembled WGS sequence"/>
</dbReference>
<feature type="domain" description="DUF1707" evidence="2">
    <location>
        <begin position="18"/>
        <end position="70"/>
    </location>
</feature>
<accession>A0ABT5Z6P1</accession>